<dbReference type="PANTHER" id="PTHR48154">
    <property type="entry name" value="PROTEIN, PUTATIVE-RELATED"/>
    <property type="match status" value="1"/>
</dbReference>
<comment type="caution">
    <text evidence="2">The sequence shown here is derived from an EMBL/GenBank/DDBJ whole genome shotgun (WGS) entry which is preliminary data.</text>
</comment>
<reference evidence="2 3" key="1">
    <citation type="journal article" date="2018" name="Front. Plant Sci.">
        <title>Red Clover (Trifolium pratense) and Zigzag Clover (T. medium) - A Picture of Genomic Similarities and Differences.</title>
        <authorList>
            <person name="Dluhosova J."/>
            <person name="Istvanek J."/>
            <person name="Nedelnik J."/>
            <person name="Repkova J."/>
        </authorList>
    </citation>
    <scope>NUCLEOTIDE SEQUENCE [LARGE SCALE GENOMIC DNA]</scope>
    <source>
        <strain evidence="3">cv. 10/8</strain>
        <tissue evidence="2">Leaf</tissue>
    </source>
</reference>
<dbReference type="PANTHER" id="PTHR48154:SF1">
    <property type="entry name" value="PROTEIN, PUTATIVE-RELATED"/>
    <property type="match status" value="1"/>
</dbReference>
<organism evidence="2 3">
    <name type="scientific">Trifolium medium</name>
    <dbReference type="NCBI Taxonomy" id="97028"/>
    <lineage>
        <taxon>Eukaryota</taxon>
        <taxon>Viridiplantae</taxon>
        <taxon>Streptophyta</taxon>
        <taxon>Embryophyta</taxon>
        <taxon>Tracheophyta</taxon>
        <taxon>Spermatophyta</taxon>
        <taxon>Magnoliopsida</taxon>
        <taxon>eudicotyledons</taxon>
        <taxon>Gunneridae</taxon>
        <taxon>Pentapetalae</taxon>
        <taxon>rosids</taxon>
        <taxon>fabids</taxon>
        <taxon>Fabales</taxon>
        <taxon>Fabaceae</taxon>
        <taxon>Papilionoideae</taxon>
        <taxon>50 kb inversion clade</taxon>
        <taxon>NPAAA clade</taxon>
        <taxon>Hologalegina</taxon>
        <taxon>IRL clade</taxon>
        <taxon>Trifolieae</taxon>
        <taxon>Trifolium</taxon>
    </lineage>
</organism>
<proteinExistence type="predicted"/>
<evidence type="ECO:0000313" key="3">
    <source>
        <dbReference type="Proteomes" id="UP000265520"/>
    </source>
</evidence>
<dbReference type="Proteomes" id="UP000265520">
    <property type="component" value="Unassembled WGS sequence"/>
</dbReference>
<dbReference type="Pfam" id="PF24924">
    <property type="entry name" value="DUF7745"/>
    <property type="match status" value="1"/>
</dbReference>
<feature type="domain" description="DUF7745" evidence="1">
    <location>
        <begin position="2"/>
        <end position="251"/>
    </location>
</feature>
<dbReference type="InterPro" id="IPR056647">
    <property type="entry name" value="DUF7745"/>
</dbReference>
<evidence type="ECO:0000313" key="2">
    <source>
        <dbReference type="EMBL" id="MCH95998.1"/>
    </source>
</evidence>
<accession>A0A392NAC1</accession>
<dbReference type="EMBL" id="LXQA010031248">
    <property type="protein sequence ID" value="MCH95998.1"/>
    <property type="molecule type" value="Genomic_DNA"/>
</dbReference>
<dbReference type="AlphaFoldDB" id="A0A392NAC1"/>
<gene>
    <name evidence="2" type="ORF">A2U01_0016981</name>
</gene>
<sequence length="253" mass="29477">MRKDFDDKYGKILSLMEVNVQVEAITALSQFYDPPYRCFTFQDFQMAPTLEEYEQILGFPLENSKPYHYIGHYPSLSTVASILKVNKGQLSAVMKNPNCADGIPLAYLKERLNLFHKEQDWTAFTDVLALTIFGIVLFPNMDEYVDFAAIDVFLAVRNQGHNPVPAVLADTYCVLNSCHEMKKKRILCCLPALYVWLITHIFHGVRRASSCPIVDFKECFVKDKSKQDWAKYLRNLNERTVRWYPKWREVNKR</sequence>
<name>A0A392NAC1_9FABA</name>
<protein>
    <recommendedName>
        <fullName evidence="1">DUF7745 domain-containing protein</fullName>
    </recommendedName>
</protein>
<keyword evidence="3" id="KW-1185">Reference proteome</keyword>
<evidence type="ECO:0000259" key="1">
    <source>
        <dbReference type="Pfam" id="PF24924"/>
    </source>
</evidence>